<proteinExistence type="predicted"/>
<gene>
    <name evidence="1" type="ORF">OO016_04010</name>
</gene>
<evidence type="ECO:0008006" key="3">
    <source>
        <dbReference type="Google" id="ProtNLM"/>
    </source>
</evidence>
<dbReference type="AlphaFoldDB" id="A0AAE3MK18"/>
<comment type="caution">
    <text evidence="1">The sequence shown here is derived from an EMBL/GenBank/DDBJ whole genome shotgun (WGS) entry which is preliminary data.</text>
</comment>
<accession>A0AAE3MK18</accession>
<dbReference type="RefSeq" id="WP_266011033.1">
    <property type="nucleotide sequence ID" value="NZ_JAPFQP010000001.1"/>
</dbReference>
<name>A0AAE3MK18_9FLAO</name>
<organism evidence="1 2">
    <name type="scientific">Lentiprolixibacter aurantiacus</name>
    <dbReference type="NCBI Taxonomy" id="2993939"/>
    <lineage>
        <taxon>Bacteria</taxon>
        <taxon>Pseudomonadati</taxon>
        <taxon>Bacteroidota</taxon>
        <taxon>Flavobacteriia</taxon>
        <taxon>Flavobacteriales</taxon>
        <taxon>Flavobacteriaceae</taxon>
        <taxon>Lentiprolixibacter</taxon>
    </lineage>
</organism>
<dbReference type="Proteomes" id="UP001207116">
    <property type="component" value="Unassembled WGS sequence"/>
</dbReference>
<sequence length="350" mass="41015">MKLKYLNVQNCRALLPDSDGLPTLKRLDECLDGINNKYPGSIRSLIKTNEKSMIRCKGSRRLCVSHIKIAQGVDFQERVINTRAILEDRRAPAEFMMLQYFGNTVSQKIIVPLQYLLKGWGNAREGHQCYIHYVSHNMDKKVNLETMQWNDSDSDNYYYAGITSRDWLKRLNEHIGEIRRGSAKSFHKAWRESLGKNNVQFSSYLREINQSYEEAMDWEEKKVDSLSKDANCLNMIPGGFKGLKFLHKLRITDRVKIPLEQRERAIAKYAKQNRRKGVPNPFIAELWKDDEYYLKIIEARPKTLSREQVLLIRELNGKGWSLEKITKEIKAINQAQVKRVIEGKTYRRYH</sequence>
<dbReference type="EMBL" id="JAPFQP010000001">
    <property type="protein sequence ID" value="MCX2718761.1"/>
    <property type="molecule type" value="Genomic_DNA"/>
</dbReference>
<reference evidence="1" key="1">
    <citation type="submission" date="2022-11" db="EMBL/GenBank/DDBJ databases">
        <title>The characterization of three novel Bacteroidetes species and genomic analysis of their roles in tidal elemental geochemical cycles.</title>
        <authorList>
            <person name="Ma K.-J."/>
        </authorList>
    </citation>
    <scope>NUCLEOTIDE SEQUENCE</scope>
    <source>
        <strain evidence="1">M415</strain>
    </source>
</reference>
<evidence type="ECO:0000313" key="2">
    <source>
        <dbReference type="Proteomes" id="UP001207116"/>
    </source>
</evidence>
<protein>
    <recommendedName>
        <fullName evidence="3">GIY-YIG domain-containing protein</fullName>
    </recommendedName>
</protein>
<keyword evidence="2" id="KW-1185">Reference proteome</keyword>
<evidence type="ECO:0000313" key="1">
    <source>
        <dbReference type="EMBL" id="MCX2718761.1"/>
    </source>
</evidence>